<dbReference type="Proteomes" id="UP000295565">
    <property type="component" value="Unassembled WGS sequence"/>
</dbReference>
<feature type="domain" description="Flagellar assembly protein T C-terminal" evidence="2">
    <location>
        <begin position="315"/>
        <end position="392"/>
    </location>
</feature>
<evidence type="ECO:0000259" key="4">
    <source>
        <dbReference type="Pfam" id="PF16548"/>
    </source>
</evidence>
<keyword evidence="5" id="KW-0282">Flagellum</keyword>
<evidence type="ECO:0000313" key="5">
    <source>
        <dbReference type="EMBL" id="TCK47137.1"/>
    </source>
</evidence>
<dbReference type="InterPro" id="IPR032370">
    <property type="entry name" value="FlgT_N"/>
</dbReference>
<dbReference type="Pfam" id="PF16539">
    <property type="entry name" value="FlgT_M"/>
    <property type="match status" value="1"/>
</dbReference>
<dbReference type="Pfam" id="PF16548">
    <property type="entry name" value="FlgT_N"/>
    <property type="match status" value="1"/>
</dbReference>
<reference evidence="5 6" key="1">
    <citation type="submission" date="2019-03" db="EMBL/GenBank/DDBJ databases">
        <title>Genomic Encyclopedia of Type Strains, Phase IV (KMG-IV): sequencing the most valuable type-strain genomes for metagenomic binning, comparative biology and taxonomic classification.</title>
        <authorList>
            <person name="Goeker M."/>
        </authorList>
    </citation>
    <scope>NUCLEOTIDE SEQUENCE [LARGE SCALE GENOMIC DNA]</scope>
    <source>
        <strain evidence="5 6">DSM 18577</strain>
    </source>
</reference>
<protein>
    <submittedName>
        <fullName evidence="5">Flagellar assembly T-like protein</fullName>
    </submittedName>
</protein>
<feature type="signal peptide" evidence="1">
    <location>
        <begin position="1"/>
        <end position="26"/>
    </location>
</feature>
<evidence type="ECO:0000313" key="6">
    <source>
        <dbReference type="Proteomes" id="UP000295565"/>
    </source>
</evidence>
<dbReference type="OrthoDB" id="8778507at2"/>
<dbReference type="InterPro" id="IPR038165">
    <property type="entry name" value="FlgT_C_sf"/>
</dbReference>
<organism evidence="5 6">
    <name type="scientific">Celerinatantimonas diazotrophica</name>
    <dbReference type="NCBI Taxonomy" id="412034"/>
    <lineage>
        <taxon>Bacteria</taxon>
        <taxon>Pseudomonadati</taxon>
        <taxon>Pseudomonadota</taxon>
        <taxon>Gammaproteobacteria</taxon>
        <taxon>Celerinatantimonadaceae</taxon>
        <taxon>Celerinatantimonas</taxon>
    </lineage>
</organism>
<evidence type="ECO:0000256" key="1">
    <source>
        <dbReference type="SAM" id="SignalP"/>
    </source>
</evidence>
<dbReference type="RefSeq" id="WP_131913599.1">
    <property type="nucleotide sequence ID" value="NZ_OU594967.1"/>
</dbReference>
<name>A0A4R1J9M7_9GAMM</name>
<feature type="chain" id="PRO_5020330617" evidence="1">
    <location>
        <begin position="27"/>
        <end position="405"/>
    </location>
</feature>
<comment type="caution">
    <text evidence="5">The sequence shown here is derived from an EMBL/GenBank/DDBJ whole genome shotgun (WGS) entry which is preliminary data.</text>
</comment>
<dbReference type="InterPro" id="IPR032388">
    <property type="entry name" value="FlgT_C"/>
</dbReference>
<keyword evidence="5" id="KW-0969">Cilium</keyword>
<dbReference type="InterPro" id="IPR032386">
    <property type="entry name" value="FlgT_M"/>
</dbReference>
<evidence type="ECO:0000259" key="3">
    <source>
        <dbReference type="Pfam" id="PF16539"/>
    </source>
</evidence>
<proteinExistence type="predicted"/>
<keyword evidence="6" id="KW-1185">Reference proteome</keyword>
<sequence length="405" mass="45503">MAILTMKKKLSAITIALLTVPMMAHAVWFQGQGSATIKQGEVDKARHEAVQNALLGLMYKGGASIRSVQVVKSGVLASDKLTVRTNGEIHDMQVIREKRTSDRITVTVRADIFPMKTCNQDNYAKTMMIGPITIRSRQQAQLGGIYQLGATLSQQIFQQLQLGNRRIDARQLMTSPIASLSDYRDQSSMLEVARSLSAQNDVQYVMFGTIDDLSNYTTDSTSQLTGITKTKHHRSFRMTLYVVDGIKSNIVFSKSYSTNQKWDFNFTMKVNPDSDIFWTSKYGKAIHYIMKRAIQDVQVSLYCKQTLANVVGIDNNQLIINLGQRDGVQTGDSFRLMRTRYLLSQNGTQSGPIFNQTQSPKFKVVSVQTHRSVLQAVRYSDMANIQLRDIMIASSQNKLRANLDD</sequence>
<keyword evidence="1" id="KW-0732">Signal</keyword>
<feature type="domain" description="Flagellar assembly protein T N-terminal" evidence="4">
    <location>
        <begin position="28"/>
        <end position="114"/>
    </location>
</feature>
<gene>
    <name evidence="5" type="ORF">EV690_2836</name>
</gene>
<dbReference type="EMBL" id="SMGD01000015">
    <property type="protein sequence ID" value="TCK47137.1"/>
    <property type="molecule type" value="Genomic_DNA"/>
</dbReference>
<feature type="domain" description="Flagellar assembly protein T middle" evidence="3">
    <location>
        <begin position="117"/>
        <end position="271"/>
    </location>
</feature>
<dbReference type="Pfam" id="PF16538">
    <property type="entry name" value="FlgT_C"/>
    <property type="match status" value="1"/>
</dbReference>
<evidence type="ECO:0000259" key="2">
    <source>
        <dbReference type="Pfam" id="PF16538"/>
    </source>
</evidence>
<dbReference type="AlphaFoldDB" id="A0A4R1J9M7"/>
<accession>A0A4R1J9M7</accession>
<dbReference type="Gene3D" id="3.30.1660.40">
    <property type="entry name" value="FlgT, N-terminal domain"/>
    <property type="match status" value="1"/>
</dbReference>
<dbReference type="InterPro" id="IPR038180">
    <property type="entry name" value="FlgT_N_sf"/>
</dbReference>
<keyword evidence="5" id="KW-0966">Cell projection</keyword>
<dbReference type="Gene3D" id="2.40.10.410">
    <property type="entry name" value="FlgT, C-terminal domain"/>
    <property type="match status" value="1"/>
</dbReference>
<dbReference type="Gene3D" id="3.40.50.10610">
    <property type="entry name" value="ABC-type transport auxiliary lipoprotein component"/>
    <property type="match status" value="1"/>
</dbReference>